<name>E9T371_RHOHA</name>
<organism evidence="1 2">
    <name type="scientific">Prescottella equi ATCC 33707</name>
    <dbReference type="NCBI Taxonomy" id="525370"/>
    <lineage>
        <taxon>Bacteria</taxon>
        <taxon>Bacillati</taxon>
        <taxon>Actinomycetota</taxon>
        <taxon>Actinomycetes</taxon>
        <taxon>Mycobacteriales</taxon>
        <taxon>Nocardiaceae</taxon>
        <taxon>Prescottella</taxon>
    </lineage>
</organism>
<dbReference type="InterPro" id="IPR009050">
    <property type="entry name" value="Globin-like_sf"/>
</dbReference>
<reference evidence="1" key="1">
    <citation type="submission" date="2011-01" db="EMBL/GenBank/DDBJ databases">
        <authorList>
            <person name="Muzny D."/>
            <person name="Qin X."/>
            <person name="Buhay C."/>
            <person name="Dugan-Rocha S."/>
            <person name="Ding Y."/>
            <person name="Chen G."/>
            <person name="Hawes A."/>
            <person name="Holder M."/>
            <person name="Jhangiani S."/>
            <person name="Johnson A."/>
            <person name="Khan Z."/>
            <person name="Li Z."/>
            <person name="Liu W."/>
            <person name="Liu X."/>
            <person name="Perez L."/>
            <person name="Shen H."/>
            <person name="Wang Q."/>
            <person name="Watt J."/>
            <person name="Xi L."/>
            <person name="Xin Y."/>
            <person name="Zhou J."/>
            <person name="Deng J."/>
            <person name="Jiang H."/>
            <person name="Liu Y."/>
            <person name="Qu J."/>
            <person name="Song X.-Z."/>
            <person name="Zhang L."/>
            <person name="Villasana D."/>
            <person name="Johnson A."/>
            <person name="Liu J."/>
            <person name="Liyanage D."/>
            <person name="Lorensuhewa L."/>
            <person name="Robinson T."/>
            <person name="Song A."/>
            <person name="Song B.-B."/>
            <person name="Dinh H."/>
            <person name="Thornton R."/>
            <person name="Coyle M."/>
            <person name="Francisco L."/>
            <person name="Jackson L."/>
            <person name="Javaid M."/>
            <person name="Korchina V."/>
            <person name="Kovar C."/>
            <person name="Mata R."/>
            <person name="Mathew T."/>
            <person name="Ngo R."/>
            <person name="Nguyen L."/>
            <person name="Nguyen N."/>
            <person name="Okwuonu G."/>
            <person name="Ongeri F."/>
            <person name="Pham C."/>
            <person name="Simmons D."/>
            <person name="Wilczek-Boney K."/>
            <person name="Hale W."/>
            <person name="Jakkamsetti A."/>
            <person name="Pham P."/>
            <person name="Ruth R."/>
            <person name="San Lucas F."/>
            <person name="Warren J."/>
            <person name="Zhang J."/>
            <person name="Zhao Z."/>
            <person name="Zhou C."/>
            <person name="Zhu D."/>
            <person name="Lee S."/>
            <person name="Bess C."/>
            <person name="Blankenburg K."/>
            <person name="Forbes L."/>
            <person name="Fu Q."/>
            <person name="Gubbala S."/>
            <person name="Hirani K."/>
            <person name="Jayaseelan J.C."/>
            <person name="Lara F."/>
            <person name="Munidasa M."/>
            <person name="Palculict T."/>
            <person name="Patil S."/>
            <person name="Pu L.-L."/>
            <person name="Saada N."/>
            <person name="Tang L."/>
            <person name="Weissenberger G."/>
            <person name="Zhu Y."/>
            <person name="Hemphill L."/>
            <person name="Shang Y."/>
            <person name="Youmans B."/>
            <person name="Ayvaz T."/>
            <person name="Ross M."/>
            <person name="Santibanez J."/>
            <person name="Aqrawi P."/>
            <person name="Gross S."/>
            <person name="Joshi V."/>
            <person name="Fowler G."/>
            <person name="Nazareth L."/>
            <person name="Reid J."/>
            <person name="Worley K."/>
            <person name="Petrosino J."/>
            <person name="Highlander S."/>
            <person name="Gibbs R."/>
        </authorList>
    </citation>
    <scope>NUCLEOTIDE SEQUENCE [LARGE SCALE GENOMIC DNA]</scope>
    <source>
        <strain evidence="1">ATCC 33707</strain>
    </source>
</reference>
<dbReference type="GO" id="GO:0020037">
    <property type="term" value="F:heme binding"/>
    <property type="evidence" value="ECO:0007669"/>
    <property type="project" value="InterPro"/>
</dbReference>
<dbReference type="GO" id="GO:0019825">
    <property type="term" value="F:oxygen binding"/>
    <property type="evidence" value="ECO:0007669"/>
    <property type="project" value="InterPro"/>
</dbReference>
<dbReference type="HOGENOM" id="CLU_104957_3_0_11"/>
<proteinExistence type="predicted"/>
<dbReference type="EMBL" id="ADNW02000013">
    <property type="protein sequence ID" value="EGD23283.1"/>
    <property type="molecule type" value="Genomic_DNA"/>
</dbReference>
<evidence type="ECO:0000313" key="2">
    <source>
        <dbReference type="Proteomes" id="UP000004245"/>
    </source>
</evidence>
<dbReference type="Proteomes" id="UP000004245">
    <property type="component" value="Unassembled WGS sequence"/>
</dbReference>
<dbReference type="SUPFAM" id="SSF46458">
    <property type="entry name" value="Globin-like"/>
    <property type="match status" value="1"/>
</dbReference>
<accession>E9T371</accession>
<evidence type="ECO:0000313" key="1">
    <source>
        <dbReference type="EMBL" id="EGD23283.1"/>
    </source>
</evidence>
<dbReference type="STRING" id="43767.A6I91_04540"/>
<dbReference type="Gene3D" id="1.10.490.10">
    <property type="entry name" value="Globins"/>
    <property type="match status" value="1"/>
</dbReference>
<keyword evidence="2" id="KW-1185">Reference proteome</keyword>
<dbReference type="CDD" id="cd08916">
    <property type="entry name" value="TrHb3_P"/>
    <property type="match status" value="1"/>
</dbReference>
<gene>
    <name evidence="1" type="ORF">HMPREF0724_13100</name>
</gene>
<protein>
    <submittedName>
        <fullName evidence="1">Uncharacterized protein</fullName>
    </submittedName>
</protein>
<comment type="caution">
    <text evidence="1">The sequence shown here is derived from an EMBL/GenBank/DDBJ whole genome shotgun (WGS) entry which is preliminary data.</text>
</comment>
<dbReference type="InterPro" id="IPR012292">
    <property type="entry name" value="Globin/Proto"/>
</dbReference>
<dbReference type="AlphaFoldDB" id="E9T371"/>
<sequence length="160" mass="18300">MGGGLSTHESKWSPVRQRDRYRVGYRRVLSATVTTPDGPREELATRADVDRLLRTFYERALVDPLLAPVFETLAVVGLDEHLPVVGDFWEQILFRTVRYQGHFGPVHEALHRQHDLTDDRFERWLALWCDTVDASFVGVDAERAKSKARAMAAALQRARN</sequence>